<keyword evidence="2 5" id="KW-0479">Metal-binding</keyword>
<dbReference type="Gramene" id="Aco009363.1.mrna1">
    <property type="protein sequence ID" value="Aco009363.1.mrna1.cds1"/>
    <property type="gene ID" value="Aco009363.1.path1"/>
</dbReference>
<dbReference type="Proteomes" id="UP000515123">
    <property type="component" value="Linkage group 22"/>
</dbReference>
<keyword evidence="3 6" id="KW-0560">Oxidoreductase</keyword>
<dbReference type="InterPro" id="IPR002401">
    <property type="entry name" value="Cyt_P450_E_grp-I"/>
</dbReference>
<evidence type="ECO:0000256" key="5">
    <source>
        <dbReference type="PIRSR" id="PIRSR602401-1"/>
    </source>
</evidence>
<keyword evidence="10" id="KW-1185">Reference proteome</keyword>
<organism evidence="8 9">
    <name type="scientific">Ananas comosus</name>
    <name type="common">Pineapple</name>
    <name type="synonym">Ananas ananas</name>
    <dbReference type="NCBI Taxonomy" id="4615"/>
    <lineage>
        <taxon>Eukaryota</taxon>
        <taxon>Viridiplantae</taxon>
        <taxon>Streptophyta</taxon>
        <taxon>Embryophyta</taxon>
        <taxon>Tracheophyta</taxon>
        <taxon>Spermatophyta</taxon>
        <taxon>Magnoliopsida</taxon>
        <taxon>Liliopsida</taxon>
        <taxon>Poales</taxon>
        <taxon>Bromeliaceae</taxon>
        <taxon>Bromelioideae</taxon>
        <taxon>Ananas</taxon>
    </lineage>
</organism>
<reference evidence="8 9" key="1">
    <citation type="journal article" date="2016" name="DNA Res.">
        <title>The draft genome of MD-2 pineapple using hybrid error correction of long reads.</title>
        <authorList>
            <person name="Redwan R.M."/>
            <person name="Saidin A."/>
            <person name="Kumar S.V."/>
        </authorList>
    </citation>
    <scope>NUCLEOTIDE SEQUENCE [LARGE SCALE GENOMIC DNA]</scope>
    <source>
        <strain evidence="9">cv. MD2</strain>
        <tissue evidence="8">Leaf</tissue>
    </source>
</reference>
<protein>
    <submittedName>
        <fullName evidence="8 11">Cytochrome P450 94A2</fullName>
    </submittedName>
</protein>
<reference evidence="11" key="2">
    <citation type="submission" date="2025-04" db="UniProtKB">
        <authorList>
            <consortium name="RefSeq"/>
        </authorList>
    </citation>
    <scope>IDENTIFICATION</scope>
    <source>
        <tissue evidence="11">Leaf</tissue>
    </source>
</reference>
<dbReference type="GeneID" id="109727094"/>
<keyword evidence="7" id="KW-1133">Transmembrane helix</keyword>
<keyword evidence="7" id="KW-0812">Transmembrane</keyword>
<evidence type="ECO:0000256" key="4">
    <source>
        <dbReference type="ARBA" id="ARBA00023004"/>
    </source>
</evidence>
<evidence type="ECO:0000256" key="1">
    <source>
        <dbReference type="ARBA" id="ARBA00010617"/>
    </source>
</evidence>
<dbReference type="GO" id="GO:0016705">
    <property type="term" value="F:oxidoreductase activity, acting on paired donors, with incorporation or reduction of molecular oxygen"/>
    <property type="evidence" value="ECO:0007669"/>
    <property type="project" value="InterPro"/>
</dbReference>
<feature type="transmembrane region" description="Helical" evidence="7">
    <location>
        <begin position="7"/>
        <end position="25"/>
    </location>
</feature>
<comment type="similarity">
    <text evidence="1 6">Belongs to the cytochrome P450 family.</text>
</comment>
<evidence type="ECO:0000313" key="8">
    <source>
        <dbReference type="EMBL" id="OAY77829.1"/>
    </source>
</evidence>
<dbReference type="PRINTS" id="PR00463">
    <property type="entry name" value="EP450I"/>
</dbReference>
<dbReference type="GO" id="GO:0020037">
    <property type="term" value="F:heme binding"/>
    <property type="evidence" value="ECO:0007669"/>
    <property type="project" value="InterPro"/>
</dbReference>
<keyword evidence="6" id="KW-0503">Monooxygenase</keyword>
<evidence type="ECO:0000313" key="10">
    <source>
        <dbReference type="Proteomes" id="UP000515123"/>
    </source>
</evidence>
<dbReference type="AlphaFoldDB" id="A0A199VL73"/>
<dbReference type="STRING" id="4615.A0A199VL73"/>
<evidence type="ECO:0000256" key="7">
    <source>
        <dbReference type="SAM" id="Phobius"/>
    </source>
</evidence>
<dbReference type="GO" id="GO:0005506">
    <property type="term" value="F:iron ion binding"/>
    <property type="evidence" value="ECO:0007669"/>
    <property type="project" value="InterPro"/>
</dbReference>
<keyword evidence="7" id="KW-0472">Membrane</keyword>
<dbReference type="Pfam" id="PF00067">
    <property type="entry name" value="p450"/>
    <property type="match status" value="1"/>
</dbReference>
<dbReference type="OrthoDB" id="1470350at2759"/>
<evidence type="ECO:0000256" key="2">
    <source>
        <dbReference type="ARBA" id="ARBA00022723"/>
    </source>
</evidence>
<dbReference type="Gene3D" id="1.10.630.10">
    <property type="entry name" value="Cytochrome P450"/>
    <property type="match status" value="1"/>
</dbReference>
<dbReference type="InterPro" id="IPR036396">
    <property type="entry name" value="Cyt_P450_sf"/>
</dbReference>
<proteinExistence type="inferred from homology"/>
<keyword evidence="5 6" id="KW-0349">Heme</keyword>
<gene>
    <name evidence="11" type="primary">LOC109727094</name>
    <name evidence="8" type="ORF">ACMD2_03186</name>
</gene>
<evidence type="ECO:0000313" key="9">
    <source>
        <dbReference type="Proteomes" id="UP000092600"/>
    </source>
</evidence>
<evidence type="ECO:0000256" key="3">
    <source>
        <dbReference type="ARBA" id="ARBA00023002"/>
    </source>
</evidence>
<dbReference type="InterPro" id="IPR001128">
    <property type="entry name" value="Cyt_P450"/>
</dbReference>
<dbReference type="RefSeq" id="XP_020112578.1">
    <property type="nucleotide sequence ID" value="XM_020256989.1"/>
</dbReference>
<dbReference type="EMBL" id="LSRQ01001444">
    <property type="protein sequence ID" value="OAY77829.1"/>
    <property type="molecule type" value="Genomic_DNA"/>
</dbReference>
<dbReference type="PANTHER" id="PTHR24296">
    <property type="entry name" value="CYTOCHROME P450"/>
    <property type="match status" value="1"/>
</dbReference>
<dbReference type="InterPro" id="IPR017972">
    <property type="entry name" value="Cyt_P450_CS"/>
</dbReference>
<feature type="binding site" description="axial binding residue" evidence="5">
    <location>
        <position position="447"/>
    </location>
    <ligand>
        <name>heme</name>
        <dbReference type="ChEBI" id="CHEBI:30413"/>
    </ligand>
    <ligandPart>
        <name>Fe</name>
        <dbReference type="ChEBI" id="CHEBI:18248"/>
    </ligandPart>
</feature>
<comment type="cofactor">
    <cofactor evidence="5">
        <name>heme</name>
        <dbReference type="ChEBI" id="CHEBI:30413"/>
    </cofactor>
</comment>
<dbReference type="PRINTS" id="PR00385">
    <property type="entry name" value="P450"/>
</dbReference>
<dbReference type="PROSITE" id="PS00086">
    <property type="entry name" value="CYTOCHROME_P450"/>
    <property type="match status" value="1"/>
</dbReference>
<dbReference type="GO" id="GO:0006629">
    <property type="term" value="P:lipid metabolic process"/>
    <property type="evidence" value="ECO:0007669"/>
    <property type="project" value="UniProtKB-ARBA"/>
</dbReference>
<dbReference type="CDD" id="cd11064">
    <property type="entry name" value="CYP86A"/>
    <property type="match status" value="1"/>
</dbReference>
<dbReference type="GO" id="GO:0004497">
    <property type="term" value="F:monooxygenase activity"/>
    <property type="evidence" value="ECO:0007669"/>
    <property type="project" value="UniProtKB-KW"/>
</dbReference>
<keyword evidence="4 5" id="KW-0408">Iron</keyword>
<evidence type="ECO:0000313" key="11">
    <source>
        <dbReference type="RefSeq" id="XP_020112578.1"/>
    </source>
</evidence>
<dbReference type="SUPFAM" id="SSF48264">
    <property type="entry name" value="Cytochrome P450"/>
    <property type="match status" value="1"/>
</dbReference>
<accession>A0A199VL73</accession>
<dbReference type="Proteomes" id="UP000092600">
    <property type="component" value="Unassembled WGS sequence"/>
</dbReference>
<name>A0A199VL73_ANACO</name>
<sequence length="505" mass="56734">MEMITSLSSLFFALPFIALLSIFFLRRNHPPSNPPALSILRGYPVVGNLPSFVRNHRRMVEWTSELLLASPTGTVSVAPLVLTADPAAVEHVAKSSFHNYPKIPSFVSAFHDFLGTGILNSDGEPWRVQRRTAELEFGTRPLRSSVLEIVNSEIACHLFPLLQFKDRKQELFDFQNVLGRFAFDVICRVVFGEDVRVLGEEKSELFYRAFDGAAAVSIDRSKQHFSALWKLKEWLDGASAKQLRESVRILHESIDRLLQLRKAKSNGFLSRFVDDETLSAAHVRDVLINFVIAGRDTVPTALTWFFWVLSSRPDVVEKIHDEIRSVRSSNANDDDEEGSGDKAFGLDELREMNYLHAAITETLRLHPPVPLTPRVSAVEDELPDGTPVGKGWMVIYNAHAMGRSERVWGPDCREFRPERWLDGAGGGRFRPASPFKYTAFHAGPRMCLGKEVAYVQMKAVAASVIEGFDVEVAEERGRFVLGMTMKMEGGLPVRVRERNPTAKIV</sequence>
<evidence type="ECO:0000256" key="6">
    <source>
        <dbReference type="RuleBase" id="RU000461"/>
    </source>
</evidence>